<dbReference type="SUPFAM" id="SSF54593">
    <property type="entry name" value="Glyoxalase/Bleomycin resistance protein/Dihydroxybiphenyl dioxygenase"/>
    <property type="match status" value="1"/>
</dbReference>
<dbReference type="InterPro" id="IPR037523">
    <property type="entry name" value="VOC_core"/>
</dbReference>
<protein>
    <submittedName>
        <fullName evidence="2">Unannotated protein</fullName>
    </submittedName>
</protein>
<dbReference type="PROSITE" id="PS51819">
    <property type="entry name" value="VOC"/>
    <property type="match status" value="1"/>
</dbReference>
<dbReference type="EMBL" id="CAEZUX010000118">
    <property type="protein sequence ID" value="CAB4619656.1"/>
    <property type="molecule type" value="Genomic_DNA"/>
</dbReference>
<gene>
    <name evidence="2" type="ORF">UFOPK1874_00948</name>
</gene>
<sequence length="121" mass="13649">MDMSRSRLDITTLDSPNTNELALFWASVLGLHEIEREDGDRWILLGNAGGERIVGFQRGEHTRGSIHLDLSCAVEDFADERKRLLKLGAIETREQRSESYGHIANFADPDGNLFDLCAYIK</sequence>
<evidence type="ECO:0000313" key="2">
    <source>
        <dbReference type="EMBL" id="CAB4619656.1"/>
    </source>
</evidence>
<dbReference type="InterPro" id="IPR029068">
    <property type="entry name" value="Glyas_Bleomycin-R_OHBP_Dase"/>
</dbReference>
<dbReference type="PANTHER" id="PTHR35908">
    <property type="entry name" value="HYPOTHETICAL FUSION PROTEIN"/>
    <property type="match status" value="1"/>
</dbReference>
<dbReference type="PANTHER" id="PTHR35908:SF1">
    <property type="entry name" value="CONSERVED PROTEIN"/>
    <property type="match status" value="1"/>
</dbReference>
<dbReference type="AlphaFoldDB" id="A0A6J6I2U8"/>
<dbReference type="InterPro" id="IPR041581">
    <property type="entry name" value="Glyoxalase_6"/>
</dbReference>
<feature type="domain" description="VOC" evidence="1">
    <location>
        <begin position="7"/>
        <end position="119"/>
    </location>
</feature>
<organism evidence="2">
    <name type="scientific">freshwater metagenome</name>
    <dbReference type="NCBI Taxonomy" id="449393"/>
    <lineage>
        <taxon>unclassified sequences</taxon>
        <taxon>metagenomes</taxon>
        <taxon>ecological metagenomes</taxon>
    </lineage>
</organism>
<proteinExistence type="predicted"/>
<dbReference type="Gene3D" id="3.10.180.10">
    <property type="entry name" value="2,3-Dihydroxybiphenyl 1,2-Dioxygenase, domain 1"/>
    <property type="match status" value="1"/>
</dbReference>
<evidence type="ECO:0000259" key="1">
    <source>
        <dbReference type="PROSITE" id="PS51819"/>
    </source>
</evidence>
<accession>A0A6J6I2U8</accession>
<reference evidence="2" key="1">
    <citation type="submission" date="2020-05" db="EMBL/GenBank/DDBJ databases">
        <authorList>
            <person name="Chiriac C."/>
            <person name="Salcher M."/>
            <person name="Ghai R."/>
            <person name="Kavagutti S V."/>
        </authorList>
    </citation>
    <scope>NUCLEOTIDE SEQUENCE</scope>
</reference>
<name>A0A6J6I2U8_9ZZZZ</name>
<dbReference type="Pfam" id="PF18029">
    <property type="entry name" value="Glyoxalase_6"/>
    <property type="match status" value="1"/>
</dbReference>